<proteinExistence type="predicted"/>
<dbReference type="InterPro" id="IPR013813">
    <property type="entry name" value="Endoribo_LPSP/chorism_mut-like"/>
</dbReference>
<dbReference type="SUPFAM" id="SSF55298">
    <property type="entry name" value="YjgF-like"/>
    <property type="match status" value="1"/>
</dbReference>
<evidence type="ECO:0000313" key="2">
    <source>
        <dbReference type="EMBL" id="GFH02742.1"/>
    </source>
</evidence>
<keyword evidence="3" id="KW-1185">Reference proteome</keyword>
<evidence type="ECO:0000313" key="3">
    <source>
        <dbReference type="Proteomes" id="UP000465304"/>
    </source>
</evidence>
<sequence length="156" mass="16023">MTVVDRLLALGMVIPEPPSPKGAYFPSRRCGDQLWVSGATARREGAPALRGIVGADVDTEQAREQAELAALNLLGAIDAAVGLDAVTAVVQLRGYVRAVPDFDTHPAVIDGASRVLLEGFGEEVGAHARTAIGVASLPGGACVELDLVVSVAAGER</sequence>
<dbReference type="Proteomes" id="UP000465304">
    <property type="component" value="Unassembled WGS sequence"/>
</dbReference>
<comment type="caution">
    <text evidence="2">The sequence shown here is derived from an EMBL/GenBank/DDBJ whole genome shotgun (WGS) entry which is preliminary data.</text>
</comment>
<dbReference type="Gene3D" id="3.30.1330.40">
    <property type="entry name" value="RutC-like"/>
    <property type="match status" value="1"/>
</dbReference>
<reference evidence="2 3" key="1">
    <citation type="journal article" date="2019" name="Emerg. Microbes Infect.">
        <title>Comprehensive subspecies identification of 175 nontuberculous mycobacteria species based on 7547 genomic profiles.</title>
        <authorList>
            <person name="Matsumoto Y."/>
            <person name="Kinjo T."/>
            <person name="Motooka D."/>
            <person name="Nabeya D."/>
            <person name="Jung N."/>
            <person name="Uechi K."/>
            <person name="Horii T."/>
            <person name="Iida T."/>
            <person name="Fujita J."/>
            <person name="Nakamura S."/>
        </authorList>
    </citation>
    <scope>NUCLEOTIDE SEQUENCE [LARGE SCALE GENOMIC DNA]</scope>
    <source>
        <strain evidence="2 3">JCM 30996</strain>
    </source>
</reference>
<dbReference type="RefSeq" id="WP_163889932.1">
    <property type="nucleotide sequence ID" value="NZ_BLLB01000002.1"/>
</dbReference>
<accession>A0A7I9ZNV4</accession>
<dbReference type="InterPro" id="IPR035959">
    <property type="entry name" value="RutC-like_sf"/>
</dbReference>
<dbReference type="Pfam" id="PF14588">
    <property type="entry name" value="YjgF_endoribonc"/>
    <property type="match status" value="1"/>
</dbReference>
<protein>
    <submittedName>
        <fullName evidence="2">Translation initiation inhibitor</fullName>
    </submittedName>
</protein>
<dbReference type="AlphaFoldDB" id="A0A7I9ZNV4"/>
<evidence type="ECO:0000259" key="1">
    <source>
        <dbReference type="Pfam" id="PF14588"/>
    </source>
</evidence>
<dbReference type="PANTHER" id="PTHR43760">
    <property type="entry name" value="ENDORIBONUCLEASE-RELATED"/>
    <property type="match status" value="1"/>
</dbReference>
<name>A0A7I9ZNV4_9MYCO</name>
<feature type="domain" description="Endoribonuclease L-PSP/chorismate mutase-like" evidence="1">
    <location>
        <begin position="6"/>
        <end position="133"/>
    </location>
</feature>
<dbReference type="EMBL" id="BLLB01000002">
    <property type="protein sequence ID" value="GFH02742.1"/>
    <property type="molecule type" value="Genomic_DNA"/>
</dbReference>
<organism evidence="2 3">
    <name type="scientific">Mycolicibacterium hippocampi</name>
    <dbReference type="NCBI Taxonomy" id="659824"/>
    <lineage>
        <taxon>Bacteria</taxon>
        <taxon>Bacillati</taxon>
        <taxon>Actinomycetota</taxon>
        <taxon>Actinomycetes</taxon>
        <taxon>Mycobacteriales</taxon>
        <taxon>Mycobacteriaceae</taxon>
        <taxon>Mycolicibacterium</taxon>
    </lineage>
</organism>
<dbReference type="CDD" id="cd02199">
    <property type="entry name" value="YjgF_YER057c_UK114_like_1"/>
    <property type="match status" value="1"/>
</dbReference>
<gene>
    <name evidence="2" type="ORF">MHIP_32250</name>
</gene>
<dbReference type="PANTHER" id="PTHR43760:SF1">
    <property type="entry name" value="ENDORIBONUCLEASE L-PSP_CHORISMATE MUTASE-LIKE DOMAIN-CONTAINING PROTEIN"/>
    <property type="match status" value="1"/>
</dbReference>